<feature type="compositionally biased region" description="Basic residues" evidence="1">
    <location>
        <begin position="114"/>
        <end position="127"/>
    </location>
</feature>
<feature type="compositionally biased region" description="Low complexity" evidence="1">
    <location>
        <begin position="99"/>
        <end position="113"/>
    </location>
</feature>
<accession>A0ABR2YYC3</accession>
<reference evidence="2 3" key="1">
    <citation type="journal article" date="2024" name="Nat. Commun.">
        <title>Phylogenomics reveals the evolutionary origins of lichenization in chlorophyte algae.</title>
        <authorList>
            <person name="Puginier C."/>
            <person name="Libourel C."/>
            <person name="Otte J."/>
            <person name="Skaloud P."/>
            <person name="Haon M."/>
            <person name="Grisel S."/>
            <person name="Petersen M."/>
            <person name="Berrin J.G."/>
            <person name="Delaux P.M."/>
            <person name="Dal Grande F."/>
            <person name="Keller J."/>
        </authorList>
    </citation>
    <scope>NUCLEOTIDE SEQUENCE [LARGE SCALE GENOMIC DNA]</scope>
    <source>
        <strain evidence="2 3">SAG 216-7</strain>
    </source>
</reference>
<proteinExistence type="predicted"/>
<evidence type="ECO:0000313" key="3">
    <source>
        <dbReference type="Proteomes" id="UP001491310"/>
    </source>
</evidence>
<feature type="region of interest" description="Disordered" evidence="1">
    <location>
        <begin position="99"/>
        <end position="179"/>
    </location>
</feature>
<sequence length="360" mass="36984">MPASLHDAYLQAAMADAAVRTAANQHDQALAALGVHPANALHQSSAVPMQHGLGNAHNFGACLNDSLVAPALQSDYNDAGFLAAQQQAETQALHPFLPQHLGGLRPQLQQQPQQRRRGRRGGVRQHAYRNGQALANRPGGARSQGQPAQAQTAPQANDTAGDQQPGAAAISGGTGAPQPAAAYVPTSADLAASVHLAANGQLVHCASSLPPSAYFMQDPFLSGNSSLASTIYTPTGTQDMQGLIGQLSGATTATGPASPRLLTPMTTPRACEATTAALRELIYPSSEDSSQSSANDLLFSQDAAALLARASAGGSLGTSHSMLNLYNMRTSVADTLSRAASTNTVLPSRGGGVFGQLWDT</sequence>
<evidence type="ECO:0000256" key="1">
    <source>
        <dbReference type="SAM" id="MobiDB-lite"/>
    </source>
</evidence>
<keyword evidence="3" id="KW-1185">Reference proteome</keyword>
<dbReference type="Proteomes" id="UP001491310">
    <property type="component" value="Unassembled WGS sequence"/>
</dbReference>
<gene>
    <name evidence="2" type="ORF">WJX75_005336</name>
</gene>
<protein>
    <recommendedName>
        <fullName evidence="4">Nucleic acid binding NABP domain-containing protein</fullName>
    </recommendedName>
</protein>
<comment type="caution">
    <text evidence="2">The sequence shown here is derived from an EMBL/GenBank/DDBJ whole genome shotgun (WGS) entry which is preliminary data.</text>
</comment>
<feature type="compositionally biased region" description="Low complexity" evidence="1">
    <location>
        <begin position="144"/>
        <end position="160"/>
    </location>
</feature>
<evidence type="ECO:0008006" key="4">
    <source>
        <dbReference type="Google" id="ProtNLM"/>
    </source>
</evidence>
<name>A0ABR2YYC3_9CHLO</name>
<evidence type="ECO:0000313" key="2">
    <source>
        <dbReference type="EMBL" id="KAK9916647.1"/>
    </source>
</evidence>
<organism evidence="2 3">
    <name type="scientific">Coccomyxa subellipsoidea</name>
    <dbReference type="NCBI Taxonomy" id="248742"/>
    <lineage>
        <taxon>Eukaryota</taxon>
        <taxon>Viridiplantae</taxon>
        <taxon>Chlorophyta</taxon>
        <taxon>core chlorophytes</taxon>
        <taxon>Trebouxiophyceae</taxon>
        <taxon>Trebouxiophyceae incertae sedis</taxon>
        <taxon>Coccomyxaceae</taxon>
        <taxon>Coccomyxa</taxon>
    </lineage>
</organism>
<dbReference type="EMBL" id="JALJOT010000003">
    <property type="protein sequence ID" value="KAK9916647.1"/>
    <property type="molecule type" value="Genomic_DNA"/>
</dbReference>